<dbReference type="SUPFAM" id="SSF56059">
    <property type="entry name" value="Glutathione synthetase ATP-binding domain-like"/>
    <property type="match status" value="1"/>
</dbReference>
<evidence type="ECO:0000256" key="1">
    <source>
        <dbReference type="PROSITE-ProRule" id="PRU00409"/>
    </source>
</evidence>
<comment type="caution">
    <text evidence="3">The sequence shown here is derived from an EMBL/GenBank/DDBJ whole genome shotgun (WGS) entry which is preliminary data.</text>
</comment>
<dbReference type="InterPro" id="IPR011761">
    <property type="entry name" value="ATP-grasp"/>
</dbReference>
<evidence type="ECO:0000313" key="4">
    <source>
        <dbReference type="Proteomes" id="UP000820977"/>
    </source>
</evidence>
<dbReference type="RefSeq" id="WP_172345405.1">
    <property type="nucleotide sequence ID" value="NZ_CASYYZ010000036.1"/>
</dbReference>
<protein>
    <recommendedName>
        <fullName evidence="2">ATP-grasp domain-containing protein</fullName>
    </recommendedName>
</protein>
<feature type="domain" description="ATP-grasp" evidence="2">
    <location>
        <begin position="136"/>
        <end position="343"/>
    </location>
</feature>
<dbReference type="PROSITE" id="PS50975">
    <property type="entry name" value="ATP_GRASP"/>
    <property type="match status" value="1"/>
</dbReference>
<sequence>MKLHIFNPEHDIALAYDKRYLVVPHAARELRMNLGFIPCLWADDGDCILVDDVQYAVKAATKLGRGHADVLFLSAEQLKGVAFDKIEPWGWDRCIATQLHDAGVLADLLPSEDGLEHIRSLSSRVHTGGALDFIRADIEDDTCGESFYFTTAEDVAGFINAVGDVVVKAPWSSSGRGLRYVHGACSDSTAGWIGRTISAQGGVMAEPYYDKVKDFGMEFFSHGDGRVEYCGISLFETLNGAYMGNIIADDKRKLEALQRFVTEELINIIKQRCIKYFERLFRNKYEGPFGVDMMIVARKDMDGFVVHPCVEVNLRRTMGHVALSLSSLAEDSSYAMRIVHDVNYCLKLIPLDKYFVKTL</sequence>
<evidence type="ECO:0000259" key="2">
    <source>
        <dbReference type="PROSITE" id="PS50975"/>
    </source>
</evidence>
<dbReference type="EMBL" id="JABKKJ010000022">
    <property type="protein sequence ID" value="NPE25941.1"/>
    <property type="molecule type" value="Genomic_DNA"/>
</dbReference>
<reference evidence="3 4" key="1">
    <citation type="submission" date="2020-05" db="EMBL/GenBank/DDBJ databases">
        <title>Distinct polysaccharide utilization as determinants for interspecies competition between intestinal Prevotella spp.</title>
        <authorList>
            <person name="Galvez E.J.C."/>
            <person name="Iljazovic A."/>
            <person name="Strowig T."/>
        </authorList>
    </citation>
    <scope>NUCLEOTIDE SEQUENCE [LARGE SCALE GENOMIC DNA]</scope>
    <source>
        <strain evidence="3 4">PCHR</strain>
    </source>
</reference>
<keyword evidence="1" id="KW-0067">ATP-binding</keyword>
<name>A0ABX2B3Y1_9BACT</name>
<dbReference type="Proteomes" id="UP000820977">
    <property type="component" value="Unassembled WGS sequence"/>
</dbReference>
<accession>A0ABX2B3Y1</accession>
<organism evidence="3 4">
    <name type="scientific">Xylanibacter caecicola</name>
    <dbReference type="NCBI Taxonomy" id="2736294"/>
    <lineage>
        <taxon>Bacteria</taxon>
        <taxon>Pseudomonadati</taxon>
        <taxon>Bacteroidota</taxon>
        <taxon>Bacteroidia</taxon>
        <taxon>Bacteroidales</taxon>
        <taxon>Prevotellaceae</taxon>
        <taxon>Xylanibacter</taxon>
    </lineage>
</organism>
<gene>
    <name evidence="3" type="ORF">HPS54_10510</name>
</gene>
<proteinExistence type="predicted"/>
<keyword evidence="4" id="KW-1185">Reference proteome</keyword>
<keyword evidence="1" id="KW-0547">Nucleotide-binding</keyword>
<evidence type="ECO:0000313" key="3">
    <source>
        <dbReference type="EMBL" id="NPE25941.1"/>
    </source>
</evidence>